<dbReference type="Proteomes" id="UP000152314">
    <property type="component" value="Segment"/>
</dbReference>
<dbReference type="GeneID" id="26100435"/>
<dbReference type="RefSeq" id="YP_009173921.1">
    <property type="nucleotide sequence ID" value="NC_028099.1"/>
</dbReference>
<keyword evidence="3" id="KW-1185">Reference proteome</keyword>
<dbReference type="KEGG" id="vg:26100435"/>
<dbReference type="EMBL" id="KT595939">
    <property type="protein sequence ID" value="ALE14756.1"/>
    <property type="molecule type" value="Genomic_DNA"/>
</dbReference>
<feature type="compositionally biased region" description="Basic residues" evidence="1">
    <location>
        <begin position="43"/>
        <end position="52"/>
    </location>
</feature>
<feature type="compositionally biased region" description="Polar residues" evidence="1">
    <location>
        <begin position="99"/>
        <end position="112"/>
    </location>
</feature>
<proteinExistence type="predicted"/>
<evidence type="ECO:0000313" key="3">
    <source>
        <dbReference type="Proteomes" id="UP000152314"/>
    </source>
</evidence>
<sequence length="217" mass="23634">MAMFYRKHSISSGSDDPEECGLPGEDWSSDDVFETPANNVTKTCKKKNRKLHWSSTSDSGSSDQDHTEESSDGEEDGQEKNVAAFINVKAKEASRLWPDTSSGDSDIEGTSNSEDESVKALLNKKAKEASKMGSDTSDSEEDISAFIKTQAKKASKIGSDTSNSEESDDPCTHSKGRKRGRSNKDTTQGSSSKMRCVPLTGTPPITGNSNYMWPWNE</sequence>
<evidence type="ECO:0000313" key="2">
    <source>
        <dbReference type="EMBL" id="ALE14756.1"/>
    </source>
</evidence>
<organism evidence="2 3">
    <name type="scientific">Felid gammaherpesvirus 1</name>
    <dbReference type="NCBI Taxonomy" id="2560468"/>
    <lineage>
        <taxon>Viruses</taxon>
        <taxon>Duplodnaviria</taxon>
        <taxon>Heunggongvirae</taxon>
        <taxon>Peploviricota</taxon>
        <taxon>Herviviricetes</taxon>
        <taxon>Herpesvirales</taxon>
        <taxon>Orthoherpesviridae</taxon>
        <taxon>Gammaherpesvirinae</taxon>
        <taxon>Percavirus</taxon>
        <taxon>Percavirus felidgamma1</taxon>
    </lineage>
</organism>
<feature type="region of interest" description="Disordered" evidence="1">
    <location>
        <begin position="1"/>
        <end position="217"/>
    </location>
</feature>
<evidence type="ECO:0000256" key="1">
    <source>
        <dbReference type="SAM" id="MobiDB-lite"/>
    </source>
</evidence>
<reference evidence="2 3" key="1">
    <citation type="journal article" date="2015" name="Genome Announc.">
        <title>First Complete Genome Sequence of Felis catus Gammaherpesvirus 1.</title>
        <authorList>
            <person name="Troyer R.M."/>
            <person name="Lee J.S."/>
            <person name="Vuyisich M."/>
            <person name="Chain P."/>
            <person name="Lo C.C."/>
            <person name="Kronmiller B."/>
            <person name="Bracha S."/>
            <person name="Avery A.C."/>
            <person name="VandeWoude S."/>
        </authorList>
    </citation>
    <scope>NUCLEOTIDE SEQUENCE [LARGE SCALE GENOMIC DNA]</scope>
    <source>
        <strain evidence="2">31286</strain>
    </source>
</reference>
<accession>A0A0M3T9D0</accession>
<name>A0A0M3T9D0_9GAMA</name>
<protein>
    <submittedName>
        <fullName evidence="2">ORF45</fullName>
    </submittedName>
</protein>